<comment type="caution">
    <text evidence="2">The sequence shown here is derived from an EMBL/GenBank/DDBJ whole genome shotgun (WGS) entry which is preliminary data.</text>
</comment>
<evidence type="ECO:0000313" key="3">
    <source>
        <dbReference type="Proteomes" id="UP000663891"/>
    </source>
</evidence>
<evidence type="ECO:0000256" key="1">
    <source>
        <dbReference type="SAM" id="MobiDB-lite"/>
    </source>
</evidence>
<dbReference type="AlphaFoldDB" id="A0A815PDJ0"/>
<name>A0A815PDJ0_9BILA</name>
<gene>
    <name evidence="2" type="ORF">VCS650_LOCUS39282</name>
</gene>
<dbReference type="OrthoDB" id="10335911at2759"/>
<organism evidence="2 3">
    <name type="scientific">Adineta steineri</name>
    <dbReference type="NCBI Taxonomy" id="433720"/>
    <lineage>
        <taxon>Eukaryota</taxon>
        <taxon>Metazoa</taxon>
        <taxon>Spiralia</taxon>
        <taxon>Gnathifera</taxon>
        <taxon>Rotifera</taxon>
        <taxon>Eurotatoria</taxon>
        <taxon>Bdelloidea</taxon>
        <taxon>Adinetida</taxon>
        <taxon>Adinetidae</taxon>
        <taxon>Adineta</taxon>
    </lineage>
</organism>
<proteinExistence type="predicted"/>
<evidence type="ECO:0000313" key="2">
    <source>
        <dbReference type="EMBL" id="CAF1447716.1"/>
    </source>
</evidence>
<feature type="region of interest" description="Disordered" evidence="1">
    <location>
        <begin position="1"/>
        <end position="38"/>
    </location>
</feature>
<protein>
    <submittedName>
        <fullName evidence="2">Uncharacterized protein</fullName>
    </submittedName>
</protein>
<dbReference type="EMBL" id="CAJNON010001279">
    <property type="protein sequence ID" value="CAF1447716.1"/>
    <property type="molecule type" value="Genomic_DNA"/>
</dbReference>
<sequence length="512" mass="59414">MPSTSRRTSRSRSSSSSSSTSRSPSLFKQRHGNRRDEKKINLLTSFAADIERNKKINNNMLVPQREEDKQNEIKVMDIDDANDDSEVIDLRTPVNEIVATLVLTLTDDVNHMSVITAAAATCQTYYKYKTLREGDERQSILPAFPTATSKKQLHLLLANVPERMLNIEERGRRESRKYRPPFLINGMPPSSILVNTGIPSFFWSIYEPLFRNLSEHLHVDMAIIDYNYTRLFKCVDLWRTEHIRRFKKELHEVTLDQKEFVIALEFYLQIDVDLFYMKTCSFRGAIQDISNKYLFCTHEPRARHNMAECGNCGLCYPNTKSKDDMRLYRHSTECPSAIQMFLDENPLYWRFIPFSNDEVNQIDQSIAMASRDILDKDDLRKDKEIQKMLNNLPTPPPNYGFSQRQYHQQYSFFQTRKDQKTLFNKELDLYNAKIIAVLPEDASPVLRRVIEALFITHADTKLNSTGHLVSRNHTNAAVASPPDPVWCEGLVRRPIPTFSKTIDMIQPVSKRT</sequence>
<reference evidence="2" key="1">
    <citation type="submission" date="2021-02" db="EMBL/GenBank/DDBJ databases">
        <authorList>
            <person name="Nowell W R."/>
        </authorList>
    </citation>
    <scope>NUCLEOTIDE SEQUENCE</scope>
</reference>
<feature type="compositionally biased region" description="Low complexity" evidence="1">
    <location>
        <begin position="1"/>
        <end position="25"/>
    </location>
</feature>
<accession>A0A815PDJ0</accession>
<dbReference type="Proteomes" id="UP000663891">
    <property type="component" value="Unassembled WGS sequence"/>
</dbReference>